<proteinExistence type="predicted"/>
<sequence length="191" mass="22114">MSPVSRYFDLWDEMRIEGRWHLDGPFDARGEELNPWQFKEGRVLELQGEPRFRPDPVGKPLDFTLAGFTVPLVHGRVVSIFDRLGLRDEVQFLPAHVEGESEPYWILNALRIIRCIDDARCEEVRFWEPRHGAPDRVGEYRNVAGLKIDSARAEGAQIFRPWGWTGALIVSERVKLEMERMGITGPRFIEV</sequence>
<dbReference type="Pfam" id="PF07791">
    <property type="entry name" value="Imm11"/>
    <property type="match status" value="1"/>
</dbReference>
<dbReference type="Proteomes" id="UP001207654">
    <property type="component" value="Unassembled WGS sequence"/>
</dbReference>
<evidence type="ECO:0000313" key="2">
    <source>
        <dbReference type="EMBL" id="MCY1082255.1"/>
    </source>
</evidence>
<organism evidence="2 3">
    <name type="scientific">Archangium lansingense</name>
    <dbReference type="NCBI Taxonomy" id="2995310"/>
    <lineage>
        <taxon>Bacteria</taxon>
        <taxon>Pseudomonadati</taxon>
        <taxon>Myxococcota</taxon>
        <taxon>Myxococcia</taxon>
        <taxon>Myxococcales</taxon>
        <taxon>Cystobacterineae</taxon>
        <taxon>Archangiaceae</taxon>
        <taxon>Archangium</taxon>
    </lineage>
</organism>
<dbReference type="EMBL" id="JAPNKA010000001">
    <property type="protein sequence ID" value="MCY1082255.1"/>
    <property type="molecule type" value="Genomic_DNA"/>
</dbReference>
<keyword evidence="3" id="KW-1185">Reference proteome</keyword>
<accession>A0ABT4AKT6</accession>
<gene>
    <name evidence="2" type="ORF">OV287_48205</name>
</gene>
<evidence type="ECO:0000259" key="1">
    <source>
        <dbReference type="Pfam" id="PF07791"/>
    </source>
</evidence>
<reference evidence="2 3" key="1">
    <citation type="submission" date="2022-11" db="EMBL/GenBank/DDBJ databases">
        <title>Minimal conservation of predation-associated metabolite biosynthetic gene clusters underscores biosynthetic potential of Myxococcota including descriptions for ten novel species: Archangium lansinium sp. nov., Myxococcus landrumus sp. nov., Nannocystis bai.</title>
        <authorList>
            <person name="Ahearne A."/>
            <person name="Stevens C."/>
            <person name="Phillips K."/>
        </authorList>
    </citation>
    <scope>NUCLEOTIDE SEQUENCE [LARGE SCALE GENOMIC DNA]</scope>
    <source>
        <strain evidence="2 3">MIWBW</strain>
    </source>
</reference>
<feature type="domain" description="Immunity MXAN-0049 protein" evidence="1">
    <location>
        <begin position="12"/>
        <end position="191"/>
    </location>
</feature>
<evidence type="ECO:0000313" key="3">
    <source>
        <dbReference type="Proteomes" id="UP001207654"/>
    </source>
</evidence>
<protein>
    <recommendedName>
        <fullName evidence="1">Immunity MXAN-0049 protein domain-containing protein</fullName>
    </recommendedName>
</protein>
<dbReference type="InterPro" id="IPR012433">
    <property type="entry name" value="Imm11"/>
</dbReference>
<comment type="caution">
    <text evidence="2">The sequence shown here is derived from an EMBL/GenBank/DDBJ whole genome shotgun (WGS) entry which is preliminary data.</text>
</comment>
<dbReference type="RefSeq" id="WP_267540830.1">
    <property type="nucleotide sequence ID" value="NZ_JAPNKA010000001.1"/>
</dbReference>
<name>A0ABT4AKT6_9BACT</name>